<dbReference type="GO" id="GO:0016874">
    <property type="term" value="F:ligase activity"/>
    <property type="evidence" value="ECO:0007669"/>
    <property type="project" value="UniProtKB-KW"/>
</dbReference>
<keyword evidence="4" id="KW-0456">Lyase</keyword>
<name>A0A0L0MIP4_9BURK</name>
<dbReference type="PATRIC" id="fig|242163.4.peg.198"/>
<evidence type="ECO:0000259" key="2">
    <source>
        <dbReference type="Pfam" id="PF00205"/>
    </source>
</evidence>
<keyword evidence="5" id="KW-1185">Reference proteome</keyword>
<comment type="similarity">
    <text evidence="1">Belongs to the TPP enzyme family.</text>
</comment>
<proteinExistence type="inferred from homology"/>
<dbReference type="FunFam" id="3.40.50.1220:FF:000008">
    <property type="entry name" value="Acetolactate synthase"/>
    <property type="match status" value="1"/>
</dbReference>
<evidence type="ECO:0000259" key="3">
    <source>
        <dbReference type="Pfam" id="PF02776"/>
    </source>
</evidence>
<dbReference type="Pfam" id="PF00205">
    <property type="entry name" value="TPP_enzyme_M"/>
    <property type="match status" value="1"/>
</dbReference>
<feature type="domain" description="Thiamine pyrophosphate enzyme central" evidence="2">
    <location>
        <begin position="193"/>
        <end position="327"/>
    </location>
</feature>
<dbReference type="PANTHER" id="PTHR18968:SF14">
    <property type="entry name" value="GLYOXYLATE CARBOLIGASE"/>
    <property type="match status" value="1"/>
</dbReference>
<dbReference type="NCBIfam" id="NF008431">
    <property type="entry name" value="PRK11269.1"/>
    <property type="match status" value="1"/>
</dbReference>
<dbReference type="GO" id="GO:0005948">
    <property type="term" value="C:acetolactate synthase complex"/>
    <property type="evidence" value="ECO:0007669"/>
    <property type="project" value="TreeGrafter"/>
</dbReference>
<dbReference type="EMBL" id="LFJJ01000010">
    <property type="protein sequence ID" value="KND61864.1"/>
    <property type="molecule type" value="Genomic_DNA"/>
</dbReference>
<dbReference type="GO" id="GO:0050660">
    <property type="term" value="F:flavin adenine dinucleotide binding"/>
    <property type="evidence" value="ECO:0007669"/>
    <property type="project" value="TreeGrafter"/>
</dbReference>
<dbReference type="GO" id="GO:0009097">
    <property type="term" value="P:isoleucine biosynthetic process"/>
    <property type="evidence" value="ECO:0007669"/>
    <property type="project" value="TreeGrafter"/>
</dbReference>
<dbReference type="GO" id="GO:0030976">
    <property type="term" value="F:thiamine pyrophosphate binding"/>
    <property type="evidence" value="ECO:0007669"/>
    <property type="project" value="InterPro"/>
</dbReference>
<dbReference type="EC" id="4.1.1.47" evidence="4"/>
<dbReference type="GO" id="GO:0000287">
    <property type="term" value="F:magnesium ion binding"/>
    <property type="evidence" value="ECO:0007669"/>
    <property type="project" value="InterPro"/>
</dbReference>
<dbReference type="Gene3D" id="3.40.50.1220">
    <property type="entry name" value="TPP-binding domain"/>
    <property type="match status" value="1"/>
</dbReference>
<dbReference type="CDD" id="cd07035">
    <property type="entry name" value="TPP_PYR_POX_like"/>
    <property type="match status" value="1"/>
</dbReference>
<reference evidence="5" key="1">
    <citation type="submission" date="2015-06" db="EMBL/GenBank/DDBJ databases">
        <title>Comparative genomics of Burkholderia leaf nodule symbionts.</title>
        <authorList>
            <person name="Carlier A."/>
            <person name="Eberl L."/>
            <person name="Pinto-Carbo M."/>
        </authorList>
    </citation>
    <scope>NUCLEOTIDE SEQUENCE [LARGE SCALE GENOMIC DNA]</scope>
    <source>
        <strain evidence="5">UZHbot4</strain>
    </source>
</reference>
<feature type="domain" description="Thiamine pyrophosphate enzyme N-terminal TPP-binding" evidence="3">
    <location>
        <begin position="4"/>
        <end position="120"/>
    </location>
</feature>
<protein>
    <submittedName>
        <fullName evidence="4">Glyoxylate carboligase</fullName>
        <ecNumber evidence="4">4.1.1.47</ecNumber>
    </submittedName>
</protein>
<dbReference type="Pfam" id="PF02776">
    <property type="entry name" value="TPP_enzyme_N"/>
    <property type="match status" value="1"/>
</dbReference>
<dbReference type="GO" id="GO:0009028">
    <property type="term" value="F:tartronate-semialdehyde synthase activity"/>
    <property type="evidence" value="ECO:0007669"/>
    <property type="project" value="UniProtKB-EC"/>
</dbReference>
<dbReference type="InterPro" id="IPR006397">
    <property type="entry name" value="Glyox_carbo_lig"/>
</dbReference>
<organism evidence="4 5">
    <name type="scientific">Candidatus Burkholderia verschuerenii</name>
    <dbReference type="NCBI Taxonomy" id="242163"/>
    <lineage>
        <taxon>Bacteria</taxon>
        <taxon>Pseudomonadati</taxon>
        <taxon>Pseudomonadota</taxon>
        <taxon>Betaproteobacteria</taxon>
        <taxon>Burkholderiales</taxon>
        <taxon>Burkholderiaceae</taxon>
        <taxon>Burkholderia</taxon>
    </lineage>
</organism>
<dbReference type="AlphaFoldDB" id="A0A0L0MIP4"/>
<dbReference type="PANTHER" id="PTHR18968">
    <property type="entry name" value="THIAMINE PYROPHOSPHATE ENZYMES"/>
    <property type="match status" value="1"/>
</dbReference>
<dbReference type="SUPFAM" id="SSF52467">
    <property type="entry name" value="DHS-like NAD/FAD-binding domain"/>
    <property type="match status" value="1"/>
</dbReference>
<dbReference type="FunFam" id="3.40.50.970:FF:000007">
    <property type="entry name" value="Acetolactate synthase"/>
    <property type="match status" value="1"/>
</dbReference>
<gene>
    <name evidence="4" type="ORF">BVER_05922</name>
</gene>
<dbReference type="InterPro" id="IPR029061">
    <property type="entry name" value="THDP-binding"/>
</dbReference>
<dbReference type="Gene3D" id="3.40.50.970">
    <property type="match status" value="2"/>
</dbReference>
<dbReference type="GO" id="GO:0009436">
    <property type="term" value="P:glyoxylate catabolic process"/>
    <property type="evidence" value="ECO:0007669"/>
    <property type="project" value="InterPro"/>
</dbReference>
<accession>A0A0L0MIP4</accession>
<keyword evidence="4" id="KW-0436">Ligase</keyword>
<dbReference type="NCBIfam" id="TIGR01504">
    <property type="entry name" value="glyox_carbo_lig"/>
    <property type="match status" value="1"/>
</dbReference>
<dbReference type="Proteomes" id="UP000036959">
    <property type="component" value="Unassembled WGS sequence"/>
</dbReference>
<dbReference type="InterPro" id="IPR012000">
    <property type="entry name" value="Thiamin_PyroP_enz_cen_dom"/>
</dbReference>
<dbReference type="InterPro" id="IPR045229">
    <property type="entry name" value="TPP_enz"/>
</dbReference>
<dbReference type="SUPFAM" id="SSF52518">
    <property type="entry name" value="Thiamin diphosphate-binding fold (THDP-binding)"/>
    <property type="match status" value="1"/>
</dbReference>
<evidence type="ECO:0000313" key="5">
    <source>
        <dbReference type="Proteomes" id="UP000036959"/>
    </source>
</evidence>
<evidence type="ECO:0000256" key="1">
    <source>
        <dbReference type="ARBA" id="ARBA00007812"/>
    </source>
</evidence>
<dbReference type="InterPro" id="IPR012001">
    <property type="entry name" value="Thiamin_PyroP_enz_TPP-bd_dom"/>
</dbReference>
<dbReference type="InterPro" id="IPR029035">
    <property type="entry name" value="DHS-like_NAD/FAD-binding_dom"/>
</dbReference>
<comment type="caution">
    <text evidence="4">The sequence shown here is derived from an EMBL/GenBank/DDBJ whole genome shotgun (WGS) entry which is preliminary data.</text>
</comment>
<evidence type="ECO:0000313" key="4">
    <source>
        <dbReference type="EMBL" id="KND61864.1"/>
    </source>
</evidence>
<dbReference type="GO" id="GO:0009099">
    <property type="term" value="P:L-valine biosynthetic process"/>
    <property type="evidence" value="ECO:0007669"/>
    <property type="project" value="TreeGrafter"/>
</dbReference>
<sequence length="401" mass="43537">MPKMRAVDAAVLVLEKEGIDTAFGVPGAAINPFYSAMKKSGGISHVLARHVEGASHMAEGYTRAEPGNIGVCIGTSGPAGTDMITGLYSAQADSIPILAITGQAPRARLYKEDFQAVDIESIAKPVTKWAVTVREPALVPRVFQQAFHLMRSGRPGPVLVDLPIDVQLAEIEFDIDTYEPLPVYKPKATRVQIEKALTMLNDAEKPLIVSGGGVLNAAAEDLLVQFAETLGVPVIPTLMSWGAIPDDHPLMAGMCGLQTSHRYGNATMLASDFVLGIGNRWANRHTGSVEVYTKGRKFVHVDIEPTQIGRVFGPDLGIVSDAKAALELFVEVAKEWKAAGKLKDRSAWVTDCQQRKRTMQRKTHFDNVPMKPQRVYEEMNQAFDRDTCFVTTIGLSQIAGA</sequence>